<dbReference type="Gene3D" id="1.20.1260.10">
    <property type="match status" value="1"/>
</dbReference>
<evidence type="ECO:0000259" key="3">
    <source>
        <dbReference type="Pfam" id="PF00210"/>
    </source>
</evidence>
<protein>
    <submittedName>
        <fullName evidence="4">DNA starvation/stationary phase protection protein</fullName>
    </submittedName>
</protein>
<dbReference type="Proteomes" id="UP001220478">
    <property type="component" value="Chromosome"/>
</dbReference>
<feature type="domain" description="Ferritin/DPS" evidence="3">
    <location>
        <begin position="8"/>
        <end position="144"/>
    </location>
</feature>
<dbReference type="PANTHER" id="PTHR42932">
    <property type="entry name" value="GENERAL STRESS PROTEIN 20U"/>
    <property type="match status" value="1"/>
</dbReference>
<dbReference type="EMBL" id="CP118868">
    <property type="protein sequence ID" value="WEG35356.1"/>
    <property type="molecule type" value="Genomic_DNA"/>
</dbReference>
<comment type="similarity">
    <text evidence="1 2">Belongs to the Dps family.</text>
</comment>
<dbReference type="Pfam" id="PF00210">
    <property type="entry name" value="Ferritin"/>
    <property type="match status" value="1"/>
</dbReference>
<organism evidence="4 5">
    <name type="scientific">Amygdalobacter indicium</name>
    <dbReference type="NCBI Taxonomy" id="3029272"/>
    <lineage>
        <taxon>Bacteria</taxon>
        <taxon>Bacillati</taxon>
        <taxon>Bacillota</taxon>
        <taxon>Clostridia</taxon>
        <taxon>Eubacteriales</taxon>
        <taxon>Oscillospiraceae</taxon>
        <taxon>Amygdalobacter</taxon>
    </lineage>
</organism>
<dbReference type="PANTHER" id="PTHR42932:SF1">
    <property type="entry name" value="GENERAL STRESS PROTEIN 20U"/>
    <property type="match status" value="1"/>
</dbReference>
<evidence type="ECO:0000256" key="2">
    <source>
        <dbReference type="RuleBase" id="RU003875"/>
    </source>
</evidence>
<dbReference type="RefSeq" id="WP_315567757.1">
    <property type="nucleotide sequence ID" value="NZ_CP118866.1"/>
</dbReference>
<dbReference type="PIRSF" id="PIRSF005900">
    <property type="entry name" value="Dps"/>
    <property type="match status" value="1"/>
</dbReference>
<evidence type="ECO:0000256" key="1">
    <source>
        <dbReference type="ARBA" id="ARBA00009497"/>
    </source>
</evidence>
<dbReference type="InterPro" id="IPR008331">
    <property type="entry name" value="Ferritin_DPS_dom"/>
</dbReference>
<evidence type="ECO:0000313" key="4">
    <source>
        <dbReference type="EMBL" id="WEG35356.1"/>
    </source>
</evidence>
<dbReference type="InterPro" id="IPR012347">
    <property type="entry name" value="Ferritin-like"/>
</dbReference>
<sequence>MDKKLQEMLNVYCANYGLGYIKVCNLHWNVKGKAFITAHKYLETQYMKWAELLDEVAEHLRINGVCPPATLKSYLQLATIEEKDSAEVEYSDAYNIWYHDMKLQRDLAVKIRKYADEIGADATVVMLDDEIAYFNKALWMLHMTISD</sequence>
<dbReference type="CDD" id="cd01043">
    <property type="entry name" value="DPS"/>
    <property type="match status" value="1"/>
</dbReference>
<gene>
    <name evidence="4" type="ORF">PYS61_05355</name>
</gene>
<dbReference type="SUPFAM" id="SSF47240">
    <property type="entry name" value="Ferritin-like"/>
    <property type="match status" value="1"/>
</dbReference>
<evidence type="ECO:0000313" key="5">
    <source>
        <dbReference type="Proteomes" id="UP001220478"/>
    </source>
</evidence>
<dbReference type="InterPro" id="IPR002177">
    <property type="entry name" value="DPS_DNA-bd"/>
</dbReference>
<name>A0ABY8C3U8_9FIRM</name>
<dbReference type="PRINTS" id="PR01346">
    <property type="entry name" value="HELNAPAPROT"/>
</dbReference>
<keyword evidence="5" id="KW-1185">Reference proteome</keyword>
<dbReference type="InterPro" id="IPR009078">
    <property type="entry name" value="Ferritin-like_SF"/>
</dbReference>
<reference evidence="4 5" key="1">
    <citation type="submission" date="2023-02" db="EMBL/GenBank/DDBJ databases">
        <title>Novel Oscillospiraceae bacterial genomes.</title>
        <authorList>
            <person name="Srinivasan S."/>
            <person name="Austin M.N."/>
            <person name="Fiedler T.L."/>
            <person name="Strenk S.M."/>
            <person name="Agnew K.J."/>
            <person name="Nagana Gowda G.A."/>
            <person name="Raftery D."/>
            <person name="Beamer M.A."/>
            <person name="Achilles S.L."/>
            <person name="Wiesenfeld H.C."/>
            <person name="Fredricks D.N."/>
            <person name="Hillier S.L."/>
        </authorList>
    </citation>
    <scope>NUCLEOTIDE SEQUENCE [LARGE SCALE GENOMIC DNA]</scope>
    <source>
        <strain evidence="4 5">CHIC02 1186E3-8</strain>
    </source>
</reference>
<proteinExistence type="inferred from homology"/>
<accession>A0ABY8C3U8</accession>